<sequence>MTPEAATPVFVTLSMRMYQRLGFESGGVRNESRRLIIRIQDLGEGCVKQVTLSVILHLFGPFCLQLILHIPCFGLSDAKIQRDFIVWLCIWPRGLRVRLLELNKFQKAANMLIQN</sequence>
<name>A0A251RVE2_HELAN</name>
<dbReference type="Proteomes" id="UP000215914">
    <property type="component" value="Chromosome 16"/>
</dbReference>
<gene>
    <name evidence="1" type="ORF">HannXRQ_Chr16g0498601</name>
</gene>
<protein>
    <submittedName>
        <fullName evidence="1">Uncharacterized protein</fullName>
    </submittedName>
</protein>
<evidence type="ECO:0000313" key="1">
    <source>
        <dbReference type="EMBL" id="OTF90344.1"/>
    </source>
</evidence>
<keyword evidence="2" id="KW-1185">Reference proteome</keyword>
<reference evidence="2" key="1">
    <citation type="journal article" date="2017" name="Nature">
        <title>The sunflower genome provides insights into oil metabolism, flowering and Asterid evolution.</title>
        <authorList>
            <person name="Badouin H."/>
            <person name="Gouzy J."/>
            <person name="Grassa C.J."/>
            <person name="Murat F."/>
            <person name="Staton S.E."/>
            <person name="Cottret L."/>
            <person name="Lelandais-Briere C."/>
            <person name="Owens G.L."/>
            <person name="Carrere S."/>
            <person name="Mayjonade B."/>
            <person name="Legrand L."/>
            <person name="Gill N."/>
            <person name="Kane N.C."/>
            <person name="Bowers J.E."/>
            <person name="Hubner S."/>
            <person name="Bellec A."/>
            <person name="Berard A."/>
            <person name="Berges H."/>
            <person name="Blanchet N."/>
            <person name="Boniface M.C."/>
            <person name="Brunel D."/>
            <person name="Catrice O."/>
            <person name="Chaidir N."/>
            <person name="Claudel C."/>
            <person name="Donnadieu C."/>
            <person name="Faraut T."/>
            <person name="Fievet G."/>
            <person name="Helmstetter N."/>
            <person name="King M."/>
            <person name="Knapp S.J."/>
            <person name="Lai Z."/>
            <person name="Le Paslier M.C."/>
            <person name="Lippi Y."/>
            <person name="Lorenzon L."/>
            <person name="Mandel J.R."/>
            <person name="Marage G."/>
            <person name="Marchand G."/>
            <person name="Marquand E."/>
            <person name="Bret-Mestries E."/>
            <person name="Morien E."/>
            <person name="Nambeesan S."/>
            <person name="Nguyen T."/>
            <person name="Pegot-Espagnet P."/>
            <person name="Pouilly N."/>
            <person name="Raftis F."/>
            <person name="Sallet E."/>
            <person name="Schiex T."/>
            <person name="Thomas J."/>
            <person name="Vandecasteele C."/>
            <person name="Vares D."/>
            <person name="Vear F."/>
            <person name="Vautrin S."/>
            <person name="Crespi M."/>
            <person name="Mangin B."/>
            <person name="Burke J.M."/>
            <person name="Salse J."/>
            <person name="Munos S."/>
            <person name="Vincourt P."/>
            <person name="Rieseberg L.H."/>
            <person name="Langlade N.B."/>
        </authorList>
    </citation>
    <scope>NUCLEOTIDE SEQUENCE [LARGE SCALE GENOMIC DNA]</scope>
    <source>
        <strain evidence="2">cv. SF193</strain>
    </source>
</reference>
<organism evidence="1 2">
    <name type="scientific">Helianthus annuus</name>
    <name type="common">Common sunflower</name>
    <dbReference type="NCBI Taxonomy" id="4232"/>
    <lineage>
        <taxon>Eukaryota</taxon>
        <taxon>Viridiplantae</taxon>
        <taxon>Streptophyta</taxon>
        <taxon>Embryophyta</taxon>
        <taxon>Tracheophyta</taxon>
        <taxon>Spermatophyta</taxon>
        <taxon>Magnoliopsida</taxon>
        <taxon>eudicotyledons</taxon>
        <taxon>Gunneridae</taxon>
        <taxon>Pentapetalae</taxon>
        <taxon>asterids</taxon>
        <taxon>campanulids</taxon>
        <taxon>Asterales</taxon>
        <taxon>Asteraceae</taxon>
        <taxon>Asteroideae</taxon>
        <taxon>Heliantheae alliance</taxon>
        <taxon>Heliantheae</taxon>
        <taxon>Helianthus</taxon>
    </lineage>
</organism>
<dbReference type="InParanoid" id="A0A251RVE2"/>
<proteinExistence type="predicted"/>
<dbReference type="EMBL" id="CM007905">
    <property type="protein sequence ID" value="OTF90344.1"/>
    <property type="molecule type" value="Genomic_DNA"/>
</dbReference>
<dbReference type="AlphaFoldDB" id="A0A251RVE2"/>
<accession>A0A251RVE2</accession>
<evidence type="ECO:0000313" key="2">
    <source>
        <dbReference type="Proteomes" id="UP000215914"/>
    </source>
</evidence>